<dbReference type="SUPFAM" id="SSF49265">
    <property type="entry name" value="Fibronectin type III"/>
    <property type="match status" value="2"/>
</dbReference>
<keyword evidence="2" id="KW-0472">Membrane</keyword>
<feature type="compositionally biased region" description="Polar residues" evidence="1">
    <location>
        <begin position="291"/>
        <end position="316"/>
    </location>
</feature>
<dbReference type="Bgee" id="ENSELUG00000001223">
    <property type="expression patterns" value="Expressed in pharyngeal gill and 15 other cell types or tissues"/>
</dbReference>
<dbReference type="AlphaFoldDB" id="A0A3P8YIH2"/>
<reference evidence="6" key="3">
    <citation type="submission" date="2025-08" db="UniProtKB">
        <authorList>
            <consortium name="Ensembl"/>
        </authorList>
    </citation>
    <scope>IDENTIFICATION</scope>
</reference>
<dbReference type="PANTHER" id="PTHR20859">
    <property type="entry name" value="INTERFERON/INTERLEUKIN RECEPTOR"/>
    <property type="match status" value="1"/>
</dbReference>
<evidence type="ECO:0000259" key="5">
    <source>
        <dbReference type="Pfam" id="PF09294"/>
    </source>
</evidence>
<evidence type="ECO:0000313" key="6">
    <source>
        <dbReference type="Ensembl" id="ENSELUP00000015921.2"/>
    </source>
</evidence>
<evidence type="ECO:0000256" key="1">
    <source>
        <dbReference type="SAM" id="MobiDB-lite"/>
    </source>
</evidence>
<evidence type="ECO:0008006" key="8">
    <source>
        <dbReference type="Google" id="ProtNLM"/>
    </source>
</evidence>
<dbReference type="Ensembl" id="ENSELUT00000025133.3">
    <property type="protein sequence ID" value="ENSELUP00000015921.2"/>
    <property type="gene ID" value="ENSELUG00000001223.3"/>
</dbReference>
<protein>
    <recommendedName>
        <fullName evidence="8">Fibronectin type-III domain-containing protein</fullName>
    </recommendedName>
</protein>
<dbReference type="OrthoDB" id="9932619at2759"/>
<dbReference type="Gene3D" id="2.60.40.10">
    <property type="entry name" value="Immunoglobulins"/>
    <property type="match status" value="2"/>
</dbReference>
<proteinExistence type="predicted"/>
<dbReference type="InParanoid" id="A0A3P8YIH2"/>
<dbReference type="STRING" id="8010.ENSELUP00000015921"/>
<accession>A0A3P8YIH2</accession>
<evidence type="ECO:0000256" key="3">
    <source>
        <dbReference type="SAM" id="SignalP"/>
    </source>
</evidence>
<reference evidence="7" key="1">
    <citation type="journal article" date="2014" name="PLoS ONE">
        <title>The genome and linkage map of the northern pike (Esox lucius): conserved synteny revealed between the salmonid sister group and the Neoteleostei.</title>
        <authorList>
            <person name="Rondeau E.B."/>
            <person name="Minkley D.R."/>
            <person name="Leong J.S."/>
            <person name="Messmer A.M."/>
            <person name="Jantzen J.R."/>
            <person name="von Schalburg K.R."/>
            <person name="Lemon C."/>
            <person name="Bird N.H."/>
            <person name="Koop B.F."/>
        </authorList>
    </citation>
    <scope>NUCLEOTIDE SEQUENCE</scope>
</reference>
<evidence type="ECO:0000256" key="2">
    <source>
        <dbReference type="SAM" id="Phobius"/>
    </source>
</evidence>
<reference evidence="6" key="2">
    <citation type="submission" date="2020-02" db="EMBL/GenBank/DDBJ databases">
        <title>Esox lucius (northern pike) genome, fEsoLuc1, primary haplotype.</title>
        <authorList>
            <person name="Myers G."/>
            <person name="Karagic N."/>
            <person name="Meyer A."/>
            <person name="Pippel M."/>
            <person name="Reichard M."/>
            <person name="Winkler S."/>
            <person name="Tracey A."/>
            <person name="Sims Y."/>
            <person name="Howe K."/>
            <person name="Rhie A."/>
            <person name="Formenti G."/>
            <person name="Durbin R."/>
            <person name="Fedrigo O."/>
            <person name="Jarvis E.D."/>
        </authorList>
    </citation>
    <scope>NUCLEOTIDE SEQUENCE [LARGE SCALE GENOMIC DNA]</scope>
</reference>
<dbReference type="PANTHER" id="PTHR20859:SF53">
    <property type="entry name" value="INTERLEUKIN-22 RECEPTOR SUBUNIT ALPHA-1"/>
    <property type="match status" value="1"/>
</dbReference>
<feature type="domain" description="Fibronectin type-III" evidence="4">
    <location>
        <begin position="7"/>
        <end position="97"/>
    </location>
</feature>
<dbReference type="InterPro" id="IPR036116">
    <property type="entry name" value="FN3_sf"/>
</dbReference>
<dbReference type="InterPro" id="IPR003961">
    <property type="entry name" value="FN3_dom"/>
</dbReference>
<dbReference type="GeneTree" id="ENSGT00510000051617"/>
<keyword evidence="3" id="KW-0732">Signal</keyword>
<sequence>MFCLKCVLSSWIVFQVITQAWSQEVPPPRDVRVDTSGVRWSLYTDRPGVKYTVQSQTDRGEWRDIKGCVKTERTTCDNVSACLMVRVWAQQGNHRSESVQACTHAMSCSPEVQLTAQAGLLLVTWRKNNNLSEEYADHFQYQVEYGREGEELKGSKRSRSSVMLQNLDVGGKYCVQARYTCYQKAFGIPSPSQCAIIPESESTKRIRISLICVFISVLLGTVAVGLIFLFHKHYEKIKQLHPRPLRLPDHYREFFNGDFNQQLMFPTSTSSPTEEHHDTISIVVSEDDQIDSSPNSSASDGEQGYNTPNEVESSAASLGHYE</sequence>
<evidence type="ECO:0000313" key="7">
    <source>
        <dbReference type="Proteomes" id="UP000265140"/>
    </source>
</evidence>
<feature type="transmembrane region" description="Helical" evidence="2">
    <location>
        <begin position="208"/>
        <end position="230"/>
    </location>
</feature>
<evidence type="ECO:0000259" key="4">
    <source>
        <dbReference type="Pfam" id="PF01108"/>
    </source>
</evidence>
<feature type="chain" id="PRO_5044322854" description="Fibronectin type-III domain-containing protein" evidence="3">
    <location>
        <begin position="23"/>
        <end position="322"/>
    </location>
</feature>
<feature type="signal peptide" evidence="3">
    <location>
        <begin position="1"/>
        <end position="22"/>
    </location>
</feature>
<keyword evidence="2" id="KW-1133">Transmembrane helix</keyword>
<dbReference type="Pfam" id="PF09294">
    <property type="entry name" value="Interfer-bind"/>
    <property type="match status" value="1"/>
</dbReference>
<reference evidence="6" key="4">
    <citation type="submission" date="2025-09" db="UniProtKB">
        <authorList>
            <consortium name="Ensembl"/>
        </authorList>
    </citation>
    <scope>IDENTIFICATION</scope>
</reference>
<dbReference type="OMA" id="EHANNAK"/>
<name>A0A3P8YIH2_ESOLU</name>
<gene>
    <name evidence="6" type="primary">IFNGR2</name>
</gene>
<dbReference type="InterPro" id="IPR013783">
    <property type="entry name" value="Ig-like_fold"/>
</dbReference>
<keyword evidence="2" id="KW-0812">Transmembrane</keyword>
<dbReference type="Pfam" id="PF01108">
    <property type="entry name" value="Tissue_fac"/>
    <property type="match status" value="1"/>
</dbReference>
<dbReference type="GO" id="GO:0005886">
    <property type="term" value="C:plasma membrane"/>
    <property type="evidence" value="ECO:0007669"/>
    <property type="project" value="TreeGrafter"/>
</dbReference>
<dbReference type="GO" id="GO:0004896">
    <property type="term" value="F:cytokine receptor activity"/>
    <property type="evidence" value="ECO:0007669"/>
    <property type="project" value="TreeGrafter"/>
</dbReference>
<dbReference type="InterPro" id="IPR050650">
    <property type="entry name" value="Type-II_Cytokine-TF_Rcpt"/>
</dbReference>
<dbReference type="InterPro" id="IPR015373">
    <property type="entry name" value="Interferon/interleukin_rcp_dom"/>
</dbReference>
<organism evidence="6 7">
    <name type="scientific">Esox lucius</name>
    <name type="common">Northern pike</name>
    <dbReference type="NCBI Taxonomy" id="8010"/>
    <lineage>
        <taxon>Eukaryota</taxon>
        <taxon>Metazoa</taxon>
        <taxon>Chordata</taxon>
        <taxon>Craniata</taxon>
        <taxon>Vertebrata</taxon>
        <taxon>Euteleostomi</taxon>
        <taxon>Actinopterygii</taxon>
        <taxon>Neopterygii</taxon>
        <taxon>Teleostei</taxon>
        <taxon>Protacanthopterygii</taxon>
        <taxon>Esociformes</taxon>
        <taxon>Esocidae</taxon>
        <taxon>Esox</taxon>
    </lineage>
</organism>
<dbReference type="Proteomes" id="UP000265140">
    <property type="component" value="Chromosome 20"/>
</dbReference>
<keyword evidence="7" id="KW-1185">Reference proteome</keyword>
<feature type="region of interest" description="Disordered" evidence="1">
    <location>
        <begin position="284"/>
        <end position="322"/>
    </location>
</feature>
<feature type="domain" description="Interferon/interleukin receptor" evidence="5">
    <location>
        <begin position="110"/>
        <end position="195"/>
    </location>
</feature>